<accession>P90743</accession>
<evidence type="ECO:0000313" key="3">
    <source>
        <dbReference type="EMBL" id="CAB05680.2"/>
    </source>
</evidence>
<evidence type="ECO:0000256" key="1">
    <source>
        <dbReference type="SAM" id="MobiDB-lite"/>
    </source>
</evidence>
<feature type="compositionally biased region" description="Basic and acidic residues" evidence="1">
    <location>
        <begin position="299"/>
        <end position="319"/>
    </location>
</feature>
<protein>
    <submittedName>
        <fullName evidence="3">PH-15 domain-containing protein</fullName>
    </submittedName>
</protein>
<reference evidence="3 4" key="1">
    <citation type="journal article" date="1998" name="Science">
        <title>Genome sequence of the nematode C. elegans: a platform for investigating biology.</title>
        <authorList>
            <consortium name="The C. elegans sequencing consortium"/>
            <person name="Sulson J.E."/>
            <person name="Waterston R."/>
        </authorList>
    </citation>
    <scope>NUCLEOTIDE SEQUENCE [LARGE SCALE GENOMIC DNA]</scope>
    <source>
        <strain evidence="3 4">Bristol N2</strain>
    </source>
</reference>
<dbReference type="Proteomes" id="UP000001940">
    <property type="component" value="Chromosome IV"/>
</dbReference>
<feature type="compositionally biased region" description="Basic and acidic residues" evidence="1">
    <location>
        <begin position="212"/>
        <end position="221"/>
    </location>
</feature>
<dbReference type="PIR" id="T19185">
    <property type="entry name" value="T19185"/>
</dbReference>
<dbReference type="AlphaFoldDB" id="P90743"/>
<feature type="compositionally biased region" description="Basic and acidic residues" evidence="1">
    <location>
        <begin position="175"/>
        <end position="195"/>
    </location>
</feature>
<dbReference type="UCSC" id="C10C6.3">
    <property type="organism name" value="c. elegans"/>
</dbReference>
<dbReference type="AGR" id="WB:WBGene00007512"/>
<evidence type="ECO:0000259" key="2">
    <source>
        <dbReference type="Pfam" id="PF17339"/>
    </source>
</evidence>
<feature type="region of interest" description="Disordered" evidence="1">
    <location>
        <begin position="121"/>
        <end position="319"/>
    </location>
</feature>
<evidence type="ECO:0000313" key="4">
    <source>
        <dbReference type="Proteomes" id="UP000001940"/>
    </source>
</evidence>
<dbReference type="CTD" id="182495"/>
<dbReference type="WormBase" id="C10C6.3a">
    <property type="protein sequence ID" value="CE35392"/>
    <property type="gene ID" value="WBGene00007512"/>
</dbReference>
<dbReference type="GeneID" id="182495"/>
<organism evidence="3 4">
    <name type="scientific">Caenorhabditis elegans</name>
    <dbReference type="NCBI Taxonomy" id="6239"/>
    <lineage>
        <taxon>Eukaryota</taxon>
        <taxon>Metazoa</taxon>
        <taxon>Ecdysozoa</taxon>
        <taxon>Nematoda</taxon>
        <taxon>Chromadorea</taxon>
        <taxon>Rhabditida</taxon>
        <taxon>Rhabditina</taxon>
        <taxon>Rhabditomorpha</taxon>
        <taxon>Rhabditoidea</taxon>
        <taxon>Rhabditidae</taxon>
        <taxon>Peloderinae</taxon>
        <taxon>Caenorhabditis</taxon>
    </lineage>
</organism>
<dbReference type="OrthoDB" id="5875557at2759"/>
<sequence length="319" mass="34711">MCTSKPKFIPLPEQQSLCSLPNSGCCHVDVKVGRSKWEKRVAVLVQVEGEPDYKIYIYTKPLIGQIYPLNELKKREVKCEKDKVFLVNLASEKGEKITFKATGNNGSIWVAALMSGTFTSPIHETHGHTGGTGTDGTTSNIESDLKEKPDTNVYTGSREGYVPPPAKEGSGSGGKKKDMNNVAVKPDEKKKDSGRKLKKTVSKTITKLSVSESKKKTEKKIAATQKTQEFPIPKTVDEAHTNSEPDGDPLKLKKTITDGNELSLKGATAPTPQKAKLTTPTSTTPASSLTPSNALTPGNEDKKKMTTDSEEIELHEKKK</sequence>
<feature type="domain" description="PH-15" evidence="2">
    <location>
        <begin position="11"/>
        <end position="113"/>
    </location>
</feature>
<dbReference type="InterPro" id="IPR040443">
    <property type="entry name" value="PH_15"/>
</dbReference>
<evidence type="ECO:0000313" key="5">
    <source>
        <dbReference type="WormBase" id="C10C6.3a"/>
    </source>
</evidence>
<dbReference type="SMR" id="P90743"/>
<dbReference type="EMBL" id="BX284604">
    <property type="protein sequence ID" value="CAB05680.2"/>
    <property type="molecule type" value="Genomic_DNA"/>
</dbReference>
<dbReference type="RefSeq" id="NP_502163.2">
    <property type="nucleotide sequence ID" value="NM_069762.4"/>
</dbReference>
<name>P90743_CAEEL</name>
<feature type="compositionally biased region" description="Basic and acidic residues" evidence="1">
    <location>
        <begin position="235"/>
        <end position="251"/>
    </location>
</feature>
<dbReference type="Pfam" id="PF17339">
    <property type="entry name" value="PH_15"/>
    <property type="match status" value="1"/>
</dbReference>
<dbReference type="Bgee" id="WBGene00007512">
    <property type="expression patterns" value="Expressed in material anatomical entity and 3 other cell types or tissues"/>
</dbReference>
<gene>
    <name evidence="3 5" type="ORF">C10C6.3</name>
    <name evidence="3" type="ORF">CELE_C10C6.3</name>
</gene>
<keyword evidence="4" id="KW-1185">Reference proteome</keyword>
<proteinExistence type="predicted"/>
<feature type="compositionally biased region" description="Low complexity" evidence="1">
    <location>
        <begin position="274"/>
        <end position="292"/>
    </location>
</feature>
<dbReference type="ExpressionAtlas" id="P90743">
    <property type="expression patterns" value="baseline and differential"/>
</dbReference>